<dbReference type="Proteomes" id="UP000027222">
    <property type="component" value="Unassembled WGS sequence"/>
</dbReference>
<sequence>TGVGKSSLVKAVFNVSLNDIDISHNRPGYTDIDREYTSNEYQWFILHDSPGFEAGCTKNWIKVEQFLRERSAKALRDQVHAIW</sequence>
<accession>A0A067TS93</accession>
<dbReference type="Gene3D" id="3.40.50.300">
    <property type="entry name" value="P-loop containing nucleotide triphosphate hydrolases"/>
    <property type="match status" value="1"/>
</dbReference>
<keyword evidence="3" id="KW-1185">Reference proteome</keyword>
<dbReference type="GO" id="GO:0005525">
    <property type="term" value="F:GTP binding"/>
    <property type="evidence" value="ECO:0007669"/>
    <property type="project" value="InterPro"/>
</dbReference>
<dbReference type="AlphaFoldDB" id="A0A067TS93"/>
<evidence type="ECO:0000313" key="2">
    <source>
        <dbReference type="EMBL" id="KDR86085.1"/>
    </source>
</evidence>
<feature type="domain" description="G" evidence="1">
    <location>
        <begin position="2"/>
        <end position="73"/>
    </location>
</feature>
<dbReference type="EMBL" id="KL142367">
    <property type="protein sequence ID" value="KDR86085.1"/>
    <property type="molecule type" value="Genomic_DNA"/>
</dbReference>
<gene>
    <name evidence="2" type="ORF">GALMADRAFT_53448</name>
</gene>
<evidence type="ECO:0000313" key="3">
    <source>
        <dbReference type="Proteomes" id="UP000027222"/>
    </source>
</evidence>
<proteinExistence type="predicted"/>
<reference evidence="3" key="1">
    <citation type="journal article" date="2014" name="Proc. Natl. Acad. Sci. U.S.A.">
        <title>Extensive sampling of basidiomycete genomes demonstrates inadequacy of the white-rot/brown-rot paradigm for wood decay fungi.</title>
        <authorList>
            <person name="Riley R."/>
            <person name="Salamov A.A."/>
            <person name="Brown D.W."/>
            <person name="Nagy L.G."/>
            <person name="Floudas D."/>
            <person name="Held B.W."/>
            <person name="Levasseur A."/>
            <person name="Lombard V."/>
            <person name="Morin E."/>
            <person name="Otillar R."/>
            <person name="Lindquist E.A."/>
            <person name="Sun H."/>
            <person name="LaButti K.M."/>
            <person name="Schmutz J."/>
            <person name="Jabbour D."/>
            <person name="Luo H."/>
            <person name="Baker S.E."/>
            <person name="Pisabarro A.G."/>
            <person name="Walton J.D."/>
            <person name="Blanchette R.A."/>
            <person name="Henrissat B."/>
            <person name="Martin F."/>
            <person name="Cullen D."/>
            <person name="Hibbett D.S."/>
            <person name="Grigoriev I.V."/>
        </authorList>
    </citation>
    <scope>NUCLEOTIDE SEQUENCE [LARGE SCALE GENOMIC DNA]</scope>
    <source>
        <strain evidence="3">CBS 339.88</strain>
    </source>
</reference>
<dbReference type="HOGENOM" id="CLU_154731_0_0_1"/>
<dbReference type="InterPro" id="IPR006073">
    <property type="entry name" value="GTP-bd"/>
</dbReference>
<dbReference type="STRING" id="685588.A0A067TS93"/>
<dbReference type="SUPFAM" id="SSF52540">
    <property type="entry name" value="P-loop containing nucleoside triphosphate hydrolases"/>
    <property type="match status" value="1"/>
</dbReference>
<evidence type="ECO:0000259" key="1">
    <source>
        <dbReference type="Pfam" id="PF01926"/>
    </source>
</evidence>
<name>A0A067TS93_GALM3</name>
<dbReference type="OrthoDB" id="391988at2759"/>
<protein>
    <recommendedName>
        <fullName evidence="1">G domain-containing protein</fullName>
    </recommendedName>
</protein>
<feature type="non-terminal residue" evidence="2">
    <location>
        <position position="1"/>
    </location>
</feature>
<dbReference type="Pfam" id="PF01926">
    <property type="entry name" value="MMR_HSR1"/>
    <property type="match status" value="1"/>
</dbReference>
<organism evidence="2 3">
    <name type="scientific">Galerina marginata (strain CBS 339.88)</name>
    <dbReference type="NCBI Taxonomy" id="685588"/>
    <lineage>
        <taxon>Eukaryota</taxon>
        <taxon>Fungi</taxon>
        <taxon>Dikarya</taxon>
        <taxon>Basidiomycota</taxon>
        <taxon>Agaricomycotina</taxon>
        <taxon>Agaricomycetes</taxon>
        <taxon>Agaricomycetidae</taxon>
        <taxon>Agaricales</taxon>
        <taxon>Agaricineae</taxon>
        <taxon>Strophariaceae</taxon>
        <taxon>Galerina</taxon>
    </lineage>
</organism>
<dbReference type="InterPro" id="IPR027417">
    <property type="entry name" value="P-loop_NTPase"/>
</dbReference>